<dbReference type="InterPro" id="IPR027417">
    <property type="entry name" value="P-loop_NTPase"/>
</dbReference>
<reference evidence="4 5" key="1">
    <citation type="submission" date="2024-02" db="EMBL/GenBank/DDBJ databases">
        <authorList>
            <person name="Chen Y."/>
            <person name="Shah S."/>
            <person name="Dougan E. K."/>
            <person name="Thang M."/>
            <person name="Chan C."/>
        </authorList>
    </citation>
    <scope>NUCLEOTIDE SEQUENCE [LARGE SCALE GENOMIC DNA]</scope>
</reference>
<comment type="cofactor">
    <cofactor evidence="1">
        <name>Mg(2+)</name>
        <dbReference type="ChEBI" id="CHEBI:18420"/>
    </cofactor>
</comment>
<feature type="region of interest" description="Disordered" evidence="2">
    <location>
        <begin position="1"/>
        <end position="24"/>
    </location>
</feature>
<dbReference type="Pfam" id="PF14214">
    <property type="entry name" value="Helitron_like_N"/>
    <property type="match status" value="1"/>
</dbReference>
<proteinExistence type="inferred from homology"/>
<comment type="similarity">
    <text evidence="1">Belongs to the helicase family.</text>
</comment>
<comment type="catalytic activity">
    <reaction evidence="1">
        <text>ATP + H2O = ADP + phosphate + H(+)</text>
        <dbReference type="Rhea" id="RHEA:13065"/>
        <dbReference type="ChEBI" id="CHEBI:15377"/>
        <dbReference type="ChEBI" id="CHEBI:15378"/>
        <dbReference type="ChEBI" id="CHEBI:30616"/>
        <dbReference type="ChEBI" id="CHEBI:43474"/>
        <dbReference type="ChEBI" id="CHEBI:456216"/>
        <dbReference type="EC" id="5.6.2.3"/>
    </reaction>
</comment>
<feature type="region of interest" description="Disordered" evidence="2">
    <location>
        <begin position="187"/>
        <end position="243"/>
    </location>
</feature>
<dbReference type="Pfam" id="PF20209">
    <property type="entry name" value="DUF6570"/>
    <property type="match status" value="1"/>
</dbReference>
<dbReference type="EMBL" id="CAXAMM010032668">
    <property type="protein sequence ID" value="CAK9070070.1"/>
    <property type="molecule type" value="Genomic_DNA"/>
</dbReference>
<feature type="domain" description="C2H2-type" evidence="3">
    <location>
        <begin position="316"/>
        <end position="339"/>
    </location>
</feature>
<dbReference type="GO" id="GO:0004386">
    <property type="term" value="F:helicase activity"/>
    <property type="evidence" value="ECO:0007669"/>
    <property type="project" value="UniProtKB-KW"/>
</dbReference>
<feature type="compositionally biased region" description="Basic residues" evidence="2">
    <location>
        <begin position="1"/>
        <end position="10"/>
    </location>
</feature>
<dbReference type="PROSITE" id="PS00028">
    <property type="entry name" value="ZINC_FINGER_C2H2_1"/>
    <property type="match status" value="1"/>
</dbReference>
<feature type="compositionally biased region" description="Polar residues" evidence="2">
    <location>
        <begin position="231"/>
        <end position="243"/>
    </location>
</feature>
<gene>
    <name evidence="4" type="ORF">SCF082_LOCUS34941</name>
</gene>
<dbReference type="PANTHER" id="PTHR47642">
    <property type="entry name" value="ATP-DEPENDENT DNA HELICASE"/>
    <property type="match status" value="1"/>
</dbReference>
<keyword evidence="1" id="KW-0067">ATP-binding</keyword>
<dbReference type="InterPro" id="IPR046700">
    <property type="entry name" value="DUF6570"/>
</dbReference>
<comment type="caution">
    <text evidence="4">The sequence shown here is derived from an EMBL/GenBank/DDBJ whole genome shotgun (WGS) entry which is preliminary data.</text>
</comment>
<dbReference type="EC" id="5.6.2.3" evidence="1"/>
<sequence>MAARSRHRSSKLPGQDCAPVSAASRASTETSLETLYLYNWTTPCGQGYHFDALLPQRPPAITQGRNRTTSANPVTACPPTATPSDACPSTVAPIAHRECRTPAQDLAQLRTLLQSFFDARGADLAVSDADAENVLACGQDREALTTTLHTLLQAGLVYADSGMHAARRLMEQWLAYHAVCTQGPGRKLREGLPQDANPQSLELASSAPGSRPAVGLPRRLRGKQPDPHRLNPSTPVTSPQLPQTHADVAENPMQAVNDIFSLRIWPREDGNEDPRARRDLDIQQAAELLTESPTLPASTTTETARDRAYLLPPYHCAFRSCVFTCSQQSELEQHLVQTHQSLLLPLSLHPHVTHTSLRQALYETYLHLLQYRCQQLAPVANCSVDRRCLKQFRKSFTEGTLGAAVCFVCARRYPFMPACRNTCITWVQARDPKTRLVLGQTSEKLEEILGWKTFEQRYILPLDESTQSSLRSEMDSWTCHFRSAEYDVMLVACSEDKRCSAVPPCRSNRMCALCEVPLCKACQDSLYGCQRKPAEALSNNMVLGHPPRDLYAQECTVLELLCASPCMTALTCYSIEWRHLSDRSLAQDAFMNRHRLCAKGNATAFPLQWEDLLSELQQLDTATDPAAPCLLPHLGSDLRNKVAVLIKVGKKQDLDVKQHIVHQAVVRRRVVVALIAAMVARGHPAYRNVDMVAVTERATMLPEHDVPQEVVAMLENDDSLSHIQRQKAANAVNTVMTEAQITREFARMLKPNAVVLEKTCAGFQDVNAQQVTRLENIVHETHVNKPEALPEVVLYTGTKLLDQFQSNYFALAFPFVFPFGLGMPDPPEWSKQQRPRHADEPWLTLSGWVRAMARRVEAQVSRDWVFGFTAWNLLFRSSLNLSRTTDAYSQTYYDEDEQAWIRPTESHIEAAAKQLLAALQRTYTDVHGTQRAVKGDMTKLRYVRGLKPMARKLLKNIRHTAQGLPGTQEARKRMRFEIQAMRIRYGVPLFVTFTPDEAHQLLFVRMSRIRTTDPVRAATLRQDFPAGGMDFPRLSDTSLDTSPFETEFPLPMSWADRREVLARDPLAAVDGFRVLTHLMLKHLFGVRSCPMCPECNFFDARWEPCQDKYGSNAEPSGGIFGRVDAVYITLEAQKSTGSIHGYQLQPASRQDADTEAAKWKQQYLEEDVVALQLLKQHHYHPYNEAAQARIPLSGCQKSDRPGVCKSDFPRTSWLCSVASVLCPCQLKKFGMPGSGRKNRLGSLHGPCGNEWLNGCAPAMLAGLRGANCDVQVPYRLPYACDICGTRLEPEARRAIALAAQRAQDAQTGKQNQTKAASKADAAALASYKAAVAQADVIWQPPARAVADNMPNPYESIDPREVQTMLKTAKANRKAKAPSYEHASETAAGTWQAQAHCVSKEVDEFLVDIRQQHKCNTEQLQFLQTVCERIRAEALTGQDRGGAAETNTEPLRWALHGGPGTGKSYVLNLLRQDLFQQRLNWQQGKEFQVVAFQAVNAEPLDGDTIHAALGLAWHGNDSSVDAQRILDLASSAVQWRWLLLDEISMVSAEMLARLEARCRQLVLDLSATKYGKHSDGRIAPFGGLNVVLSGDLWQLPPPRGTFLGQIPWQLLTQVNSKKLPLTLQGQQLVWASAADGGLQGVTELTRCERTQDKWLQELQAELRIGGLSKDNHAFLHGQPTQVPGSWLISEQRATCGKSVCQQLCHPSVTPRQILQRECASCRAERASKRLVATGPDDPRFANELARAQAIFSTNVVKCHVNRIRAEQWARLQGQRLYYAVAQDVASSQTLHTKPDLQEEKLTWLRRSDADCGDRCGVLPLRRHARASARAHSPGRL</sequence>
<dbReference type="Proteomes" id="UP001642464">
    <property type="component" value="Unassembled WGS sequence"/>
</dbReference>
<dbReference type="PANTHER" id="PTHR47642:SF5">
    <property type="entry name" value="ATP-DEPENDENT DNA HELICASE"/>
    <property type="match status" value="1"/>
</dbReference>
<evidence type="ECO:0000256" key="1">
    <source>
        <dbReference type="RuleBase" id="RU363044"/>
    </source>
</evidence>
<keyword evidence="1 4" id="KW-0347">Helicase</keyword>
<dbReference type="InterPro" id="IPR013087">
    <property type="entry name" value="Znf_C2H2_type"/>
</dbReference>
<name>A0ABP0P5X2_9DINO</name>
<evidence type="ECO:0000256" key="2">
    <source>
        <dbReference type="SAM" id="MobiDB-lite"/>
    </source>
</evidence>
<protein>
    <recommendedName>
        <fullName evidence="1">ATP-dependent DNA helicase</fullName>
        <ecNumber evidence="1">5.6.2.3</ecNumber>
    </recommendedName>
</protein>
<organism evidence="4 5">
    <name type="scientific">Durusdinium trenchii</name>
    <dbReference type="NCBI Taxonomy" id="1381693"/>
    <lineage>
        <taxon>Eukaryota</taxon>
        <taxon>Sar</taxon>
        <taxon>Alveolata</taxon>
        <taxon>Dinophyceae</taxon>
        <taxon>Suessiales</taxon>
        <taxon>Symbiodiniaceae</taxon>
        <taxon>Durusdinium</taxon>
    </lineage>
</organism>
<keyword evidence="1" id="KW-0378">Hydrolase</keyword>
<evidence type="ECO:0000313" key="5">
    <source>
        <dbReference type="Proteomes" id="UP001642464"/>
    </source>
</evidence>
<dbReference type="Gene3D" id="3.40.50.300">
    <property type="entry name" value="P-loop containing nucleotide triphosphate hydrolases"/>
    <property type="match status" value="1"/>
</dbReference>
<dbReference type="Pfam" id="PF05970">
    <property type="entry name" value="PIF1"/>
    <property type="match status" value="1"/>
</dbReference>
<evidence type="ECO:0000313" key="4">
    <source>
        <dbReference type="EMBL" id="CAK9070070.1"/>
    </source>
</evidence>
<dbReference type="InterPro" id="IPR010285">
    <property type="entry name" value="DNA_helicase_pif1-like_DEAD"/>
</dbReference>
<evidence type="ECO:0000259" key="3">
    <source>
        <dbReference type="PROSITE" id="PS00028"/>
    </source>
</evidence>
<keyword evidence="1" id="KW-0227">DNA damage</keyword>
<keyword evidence="1" id="KW-0233">DNA recombination</keyword>
<keyword evidence="1" id="KW-0547">Nucleotide-binding</keyword>
<keyword evidence="5" id="KW-1185">Reference proteome</keyword>
<dbReference type="InterPro" id="IPR025476">
    <property type="entry name" value="Helitron_helicase-like"/>
</dbReference>
<dbReference type="SUPFAM" id="SSF52540">
    <property type="entry name" value="P-loop containing nucleoside triphosphate hydrolases"/>
    <property type="match status" value="1"/>
</dbReference>
<accession>A0ABP0P5X2</accession>
<keyword evidence="1" id="KW-0234">DNA repair</keyword>
<dbReference type="InterPro" id="IPR051055">
    <property type="entry name" value="PIF1_helicase"/>
</dbReference>